<feature type="compositionally biased region" description="Low complexity" evidence="1">
    <location>
        <begin position="65"/>
        <end position="79"/>
    </location>
</feature>
<evidence type="ECO:0000313" key="2">
    <source>
        <dbReference type="EMBL" id="KAK1412946.1"/>
    </source>
</evidence>
<proteinExistence type="predicted"/>
<comment type="caution">
    <text evidence="2">The sequence shown here is derived from an EMBL/GenBank/DDBJ whole genome shotgun (WGS) entry which is preliminary data.</text>
</comment>
<reference evidence="2" key="1">
    <citation type="journal article" date="2023" name="bioRxiv">
        <title>Improved chromosome-level genome assembly for marigold (Tagetes erecta).</title>
        <authorList>
            <person name="Jiang F."/>
            <person name="Yuan L."/>
            <person name="Wang S."/>
            <person name="Wang H."/>
            <person name="Xu D."/>
            <person name="Wang A."/>
            <person name="Fan W."/>
        </authorList>
    </citation>
    <scope>NUCLEOTIDE SEQUENCE</scope>
    <source>
        <strain evidence="2">WSJ</strain>
        <tissue evidence="2">Leaf</tissue>
    </source>
</reference>
<protein>
    <submittedName>
        <fullName evidence="2">Uncharacterized protein</fullName>
    </submittedName>
</protein>
<evidence type="ECO:0000256" key="1">
    <source>
        <dbReference type="SAM" id="MobiDB-lite"/>
    </source>
</evidence>
<accession>A0AAD8K288</accession>
<dbReference type="PANTHER" id="PTHR34670:SF8">
    <property type="entry name" value="EXPRESSED PROTEIN"/>
    <property type="match status" value="1"/>
</dbReference>
<evidence type="ECO:0000313" key="3">
    <source>
        <dbReference type="Proteomes" id="UP001229421"/>
    </source>
</evidence>
<feature type="region of interest" description="Disordered" evidence="1">
    <location>
        <begin position="58"/>
        <end position="87"/>
    </location>
</feature>
<gene>
    <name evidence="2" type="ORF">QVD17_34578</name>
</gene>
<dbReference type="EMBL" id="JAUHHV010000009">
    <property type="protein sequence ID" value="KAK1412946.1"/>
    <property type="molecule type" value="Genomic_DNA"/>
</dbReference>
<keyword evidence="3" id="KW-1185">Reference proteome</keyword>
<sequence length="87" mass="9476">MEGLIPFVYRAIMQQKNAGGQSLFRSALNDSPSSSYVRLPTGESGRFQASNFHILRSDHGFSTTSSPSGAHRRSAASSSEFNRHAVM</sequence>
<organism evidence="2 3">
    <name type="scientific">Tagetes erecta</name>
    <name type="common">African marigold</name>
    <dbReference type="NCBI Taxonomy" id="13708"/>
    <lineage>
        <taxon>Eukaryota</taxon>
        <taxon>Viridiplantae</taxon>
        <taxon>Streptophyta</taxon>
        <taxon>Embryophyta</taxon>
        <taxon>Tracheophyta</taxon>
        <taxon>Spermatophyta</taxon>
        <taxon>Magnoliopsida</taxon>
        <taxon>eudicotyledons</taxon>
        <taxon>Gunneridae</taxon>
        <taxon>Pentapetalae</taxon>
        <taxon>asterids</taxon>
        <taxon>campanulids</taxon>
        <taxon>Asterales</taxon>
        <taxon>Asteraceae</taxon>
        <taxon>Asteroideae</taxon>
        <taxon>Heliantheae alliance</taxon>
        <taxon>Tageteae</taxon>
        <taxon>Tagetes</taxon>
    </lineage>
</organism>
<name>A0AAD8K288_TARER</name>
<dbReference type="Proteomes" id="UP001229421">
    <property type="component" value="Unassembled WGS sequence"/>
</dbReference>
<dbReference type="AlphaFoldDB" id="A0AAD8K288"/>
<dbReference type="PANTHER" id="PTHR34670">
    <property type="entry name" value="EXPRESSED PROTEIN"/>
    <property type="match status" value="1"/>
</dbReference>